<evidence type="ECO:0000256" key="1">
    <source>
        <dbReference type="ARBA" id="ARBA00010164"/>
    </source>
</evidence>
<reference evidence="6 7" key="2">
    <citation type="submission" date="2017-10" db="EMBL/GenBank/DDBJ databases">
        <authorList>
            <person name="Banno H."/>
            <person name="Chua N.-H."/>
        </authorList>
    </citation>
    <scope>NUCLEOTIDE SEQUENCE [LARGE SCALE GENOMIC DNA]</scope>
    <source>
        <strain evidence="6 7">JK626</strain>
    </source>
</reference>
<keyword evidence="2" id="KW-0808">Transferase</keyword>
<dbReference type="GO" id="GO:0004674">
    <property type="term" value="F:protein serine/threonine kinase activity"/>
    <property type="evidence" value="ECO:0007669"/>
    <property type="project" value="TreeGrafter"/>
</dbReference>
<dbReference type="RefSeq" id="WP_099391114.1">
    <property type="nucleotide sequence ID" value="NZ_PDYF01000005.1"/>
</dbReference>
<comment type="caution">
    <text evidence="6">The sequence shown here is derived from an EMBL/GenBank/DDBJ whole genome shotgun (WGS) entry which is preliminary data.</text>
</comment>
<evidence type="ECO:0000259" key="5">
    <source>
        <dbReference type="Pfam" id="PF13657"/>
    </source>
</evidence>
<comment type="similarity">
    <text evidence="1">Belongs to the HipA Ser/Thr kinase family.</text>
</comment>
<proteinExistence type="inferred from homology"/>
<dbReference type="Pfam" id="PF13657">
    <property type="entry name" value="Couple_hipA"/>
    <property type="match status" value="1"/>
</dbReference>
<dbReference type="InterPro" id="IPR012893">
    <property type="entry name" value="HipA-like_C"/>
</dbReference>
<reference evidence="6 7" key="1">
    <citation type="submission" date="2017-10" db="EMBL/GenBank/DDBJ databases">
        <title>Resolving the taxonomy of Roseburia spp., Eubacterium rectale and Agathobacter spp. through phylogenomic analysis.</title>
        <authorList>
            <person name="Sheridan P.O."/>
            <person name="Walker A.W."/>
            <person name="Duncan S.H."/>
            <person name="Scott K.P."/>
            <person name="Toole P.W.O."/>
            <person name="Luis P."/>
            <person name="Flint H.J."/>
        </authorList>
    </citation>
    <scope>NUCLEOTIDE SEQUENCE [LARGE SCALE GENOMIC DNA]</scope>
    <source>
        <strain evidence="6 7">JK626</strain>
    </source>
</reference>
<dbReference type="PANTHER" id="PTHR37419">
    <property type="entry name" value="SERINE/THREONINE-PROTEIN KINASE TOXIN HIPA"/>
    <property type="match status" value="1"/>
</dbReference>
<evidence type="ECO:0000256" key="2">
    <source>
        <dbReference type="ARBA" id="ARBA00022679"/>
    </source>
</evidence>
<keyword evidence="3 6" id="KW-0418">Kinase</keyword>
<accession>A0A2G3DZG6</accession>
<evidence type="ECO:0000313" key="7">
    <source>
        <dbReference type="Proteomes" id="UP000225889"/>
    </source>
</evidence>
<evidence type="ECO:0000259" key="4">
    <source>
        <dbReference type="Pfam" id="PF07804"/>
    </source>
</evidence>
<dbReference type="InterPro" id="IPR052028">
    <property type="entry name" value="HipA_Ser/Thr_kinase"/>
</dbReference>
<organism evidence="6 7">
    <name type="scientific">Pseudobutyrivibrio ruminis</name>
    <dbReference type="NCBI Taxonomy" id="46206"/>
    <lineage>
        <taxon>Bacteria</taxon>
        <taxon>Bacillati</taxon>
        <taxon>Bacillota</taxon>
        <taxon>Clostridia</taxon>
        <taxon>Lachnospirales</taxon>
        <taxon>Lachnospiraceae</taxon>
        <taxon>Pseudobutyrivibrio</taxon>
    </lineage>
</organism>
<evidence type="ECO:0000313" key="6">
    <source>
        <dbReference type="EMBL" id="PHU36273.1"/>
    </source>
</evidence>
<name>A0A2G3DZG6_9FIRM</name>
<protein>
    <submittedName>
        <fullName evidence="6">Phosphatidylinositol kinase</fullName>
    </submittedName>
</protein>
<dbReference type="EMBL" id="PDYF01000005">
    <property type="protein sequence ID" value="PHU36273.1"/>
    <property type="molecule type" value="Genomic_DNA"/>
</dbReference>
<feature type="domain" description="HipA N-terminal subdomain 1" evidence="5">
    <location>
        <begin position="14"/>
        <end position="106"/>
    </location>
</feature>
<dbReference type="Gene3D" id="1.10.1070.20">
    <property type="match status" value="1"/>
</dbReference>
<gene>
    <name evidence="6" type="ORF">CSX01_01045</name>
</gene>
<sequence>MRELSVYIELNGIQTLVGKISGEQYNDARFRYVREYIEAREAAPISVSLPFQDDYFSTEQTRNFFESLLPEGFSRKAVADWMKADENDYIAILAQLGRECLGAIKIVEGNDDRESGYELLSAERVKALAAEGATKSTEILLETHLSLTGASGKVGLYYNSDNNKWYLPKGDAPSTHIVKQSHVRHKQIVLNEQLCIQTAKRIGIAVPESFIVSNGSQSDQDVLYATPRYDRPLSENKIIDGLKCPYRLHQEDFAQALGIFASDKYEKVPSGYMSRMFDLLRHNSVNPIEDQIALLRIIIFNYLIGNTDCHVKNFSLLYSEDLKSKRLAPAYDLVATRVYRTTSNMSFYIGGELDITKINRNNFTISASEIGLSQKMVLDNFDYVANKLEGAMTEAAEELANKGFDNSISLKNEILKNGGYASLHM</sequence>
<evidence type="ECO:0000256" key="3">
    <source>
        <dbReference type="ARBA" id="ARBA00022777"/>
    </source>
</evidence>
<dbReference type="Pfam" id="PF07804">
    <property type="entry name" value="HipA_C"/>
    <property type="match status" value="1"/>
</dbReference>
<dbReference type="GO" id="GO:0005829">
    <property type="term" value="C:cytosol"/>
    <property type="evidence" value="ECO:0007669"/>
    <property type="project" value="TreeGrafter"/>
</dbReference>
<feature type="domain" description="HipA-like C-terminal" evidence="4">
    <location>
        <begin position="145"/>
        <end position="389"/>
    </location>
</feature>
<dbReference type="NCBIfam" id="TIGR03071">
    <property type="entry name" value="couple_hipA"/>
    <property type="match status" value="1"/>
</dbReference>
<dbReference type="PANTHER" id="PTHR37419:SF1">
    <property type="entry name" value="SERINE_THREONINE-PROTEIN KINASE TOXIN HIPA"/>
    <property type="match status" value="1"/>
</dbReference>
<dbReference type="InterPro" id="IPR017508">
    <property type="entry name" value="HipA_N1"/>
</dbReference>
<dbReference type="AlphaFoldDB" id="A0A2G3DZG6"/>
<dbReference type="Proteomes" id="UP000225889">
    <property type="component" value="Unassembled WGS sequence"/>
</dbReference>